<keyword evidence="3" id="KW-1185">Reference proteome</keyword>
<dbReference type="PROSITE" id="PS51257">
    <property type="entry name" value="PROKAR_LIPOPROTEIN"/>
    <property type="match status" value="1"/>
</dbReference>
<evidence type="ECO:0000313" key="2">
    <source>
        <dbReference type="EMBL" id="KAF5837742.1"/>
    </source>
</evidence>
<sequence length="80" mass="9288">MRVLALVCGIFAISCLVLACFRCCCVLWNCEAHCTTPALVYLIMFCKTYWFFAVTDHCMPYKQGLLLTDVTMWKCPFRFI</sequence>
<proteinExistence type="predicted"/>
<dbReference type="EMBL" id="MU069604">
    <property type="protein sequence ID" value="KAF5837742.1"/>
    <property type="molecule type" value="Genomic_DNA"/>
</dbReference>
<keyword evidence="1" id="KW-0732">Signal</keyword>
<evidence type="ECO:0008006" key="4">
    <source>
        <dbReference type="Google" id="ProtNLM"/>
    </source>
</evidence>
<gene>
    <name evidence="2" type="ORF">DUNSADRAFT_3885</name>
</gene>
<feature type="signal peptide" evidence="1">
    <location>
        <begin position="1"/>
        <end position="19"/>
    </location>
</feature>
<accession>A0ABQ7GT40</accession>
<name>A0ABQ7GT40_DUNSA</name>
<protein>
    <recommendedName>
        <fullName evidence="4">Secreted protein</fullName>
    </recommendedName>
</protein>
<feature type="chain" id="PRO_5046574649" description="Secreted protein" evidence="1">
    <location>
        <begin position="20"/>
        <end position="80"/>
    </location>
</feature>
<comment type="caution">
    <text evidence="2">The sequence shown here is derived from an EMBL/GenBank/DDBJ whole genome shotgun (WGS) entry which is preliminary data.</text>
</comment>
<evidence type="ECO:0000256" key="1">
    <source>
        <dbReference type="SAM" id="SignalP"/>
    </source>
</evidence>
<dbReference type="Proteomes" id="UP000815325">
    <property type="component" value="Unassembled WGS sequence"/>
</dbReference>
<reference evidence="2" key="1">
    <citation type="submission" date="2017-08" db="EMBL/GenBank/DDBJ databases">
        <authorList>
            <person name="Polle J.E."/>
            <person name="Barry K."/>
            <person name="Cushman J."/>
            <person name="Schmutz J."/>
            <person name="Tran D."/>
            <person name="Hathwaick L.T."/>
            <person name="Yim W.C."/>
            <person name="Jenkins J."/>
            <person name="Mckie-Krisberg Z.M."/>
            <person name="Prochnik S."/>
            <person name="Lindquist E."/>
            <person name="Dockter R.B."/>
            <person name="Adam C."/>
            <person name="Molina H."/>
            <person name="Bunkerborg J."/>
            <person name="Jin E."/>
            <person name="Buchheim M."/>
            <person name="Magnuson J."/>
        </authorList>
    </citation>
    <scope>NUCLEOTIDE SEQUENCE</scope>
    <source>
        <strain evidence="2">CCAP 19/18</strain>
    </source>
</reference>
<evidence type="ECO:0000313" key="3">
    <source>
        <dbReference type="Proteomes" id="UP000815325"/>
    </source>
</evidence>
<organism evidence="2 3">
    <name type="scientific">Dunaliella salina</name>
    <name type="common">Green alga</name>
    <name type="synonym">Protococcus salinus</name>
    <dbReference type="NCBI Taxonomy" id="3046"/>
    <lineage>
        <taxon>Eukaryota</taxon>
        <taxon>Viridiplantae</taxon>
        <taxon>Chlorophyta</taxon>
        <taxon>core chlorophytes</taxon>
        <taxon>Chlorophyceae</taxon>
        <taxon>CS clade</taxon>
        <taxon>Chlamydomonadales</taxon>
        <taxon>Dunaliellaceae</taxon>
        <taxon>Dunaliella</taxon>
    </lineage>
</organism>